<comment type="caution">
    <text evidence="9">The sequence shown here is derived from an EMBL/GenBank/DDBJ whole genome shotgun (WGS) entry which is preliminary data.</text>
</comment>
<evidence type="ECO:0000256" key="1">
    <source>
        <dbReference type="ARBA" id="ARBA00004442"/>
    </source>
</evidence>
<dbReference type="PANTHER" id="PTHR30329">
    <property type="entry name" value="STATOR ELEMENT OF FLAGELLAR MOTOR COMPLEX"/>
    <property type="match status" value="1"/>
</dbReference>
<dbReference type="InterPro" id="IPR028974">
    <property type="entry name" value="TSP_type-3_rpt"/>
</dbReference>
<evidence type="ECO:0000313" key="10">
    <source>
        <dbReference type="Proteomes" id="UP000249061"/>
    </source>
</evidence>
<dbReference type="InterPro" id="IPR006664">
    <property type="entry name" value="OMP_bac"/>
</dbReference>
<feature type="region of interest" description="Disordered" evidence="6">
    <location>
        <begin position="575"/>
        <end position="611"/>
    </location>
</feature>
<dbReference type="EMBL" id="QFQP01000010">
    <property type="protein sequence ID" value="PZR13263.1"/>
    <property type="molecule type" value="Genomic_DNA"/>
</dbReference>
<reference evidence="9 10" key="1">
    <citation type="submission" date="2017-08" db="EMBL/GenBank/DDBJ databases">
        <title>Infants hospitalized years apart are colonized by the same room-sourced microbial strains.</title>
        <authorList>
            <person name="Brooks B."/>
            <person name="Olm M.R."/>
            <person name="Firek B.A."/>
            <person name="Baker R."/>
            <person name="Thomas B.C."/>
            <person name="Morowitz M.J."/>
            <person name="Banfield J.F."/>
        </authorList>
    </citation>
    <scope>NUCLEOTIDE SEQUENCE [LARGE SCALE GENOMIC DNA]</scope>
    <source>
        <strain evidence="9">S2_003_000_R2_14</strain>
    </source>
</reference>
<dbReference type="InterPro" id="IPR036737">
    <property type="entry name" value="OmpA-like_sf"/>
</dbReference>
<dbReference type="GO" id="GO:0005509">
    <property type="term" value="F:calcium ion binding"/>
    <property type="evidence" value="ECO:0007669"/>
    <property type="project" value="InterPro"/>
</dbReference>
<dbReference type="InterPro" id="IPR006665">
    <property type="entry name" value="OmpA-like"/>
</dbReference>
<evidence type="ECO:0000313" key="9">
    <source>
        <dbReference type="EMBL" id="PZR13263.1"/>
    </source>
</evidence>
<dbReference type="GO" id="GO:0009279">
    <property type="term" value="C:cell outer membrane"/>
    <property type="evidence" value="ECO:0007669"/>
    <property type="project" value="UniProtKB-SubCell"/>
</dbReference>
<feature type="transmembrane region" description="Helical" evidence="7">
    <location>
        <begin position="21"/>
        <end position="42"/>
    </location>
</feature>
<evidence type="ECO:0000256" key="2">
    <source>
        <dbReference type="ARBA" id="ARBA00022729"/>
    </source>
</evidence>
<gene>
    <name evidence="9" type="ORF">DI536_13330</name>
</gene>
<evidence type="ECO:0000256" key="3">
    <source>
        <dbReference type="ARBA" id="ARBA00023136"/>
    </source>
</evidence>
<dbReference type="InterPro" id="IPR003367">
    <property type="entry name" value="Thrombospondin_3-like_rpt"/>
</dbReference>
<dbReference type="PANTHER" id="PTHR30329:SF21">
    <property type="entry name" value="LIPOPROTEIN YIAD-RELATED"/>
    <property type="match status" value="1"/>
</dbReference>
<dbReference type="InterPro" id="IPR050330">
    <property type="entry name" value="Bact_OuterMem_StrucFunc"/>
</dbReference>
<dbReference type="SUPFAM" id="SSF103088">
    <property type="entry name" value="OmpA-like"/>
    <property type="match status" value="1"/>
</dbReference>
<dbReference type="Proteomes" id="UP000249061">
    <property type="component" value="Unassembled WGS sequence"/>
</dbReference>
<name>A0A2W5TJ20_9BACT</name>
<comment type="subcellular location">
    <subcellularLocation>
        <location evidence="1">Cell outer membrane</location>
    </subcellularLocation>
</comment>
<sequence length="611" mass="64567">MSARCTQEKTEFQTWGEHMRIVVRLLAWSLAVSSIAFAQATLPTAGTDRLVLVPGSGPVVGGDATTLDAGRFRIALAGHYERAPLLLTTTDVSGNRTVNEVISHRVQAHLLVAFGVLPWLDVQLQAPLTVWQTGQDLSGMGLAQPQAFGVGSPVIGLRAGILAQRRSAPIDLAIQLGVALPLGSPGALTGGRLAALPSLHVGRSFGDLVHLAASVGGAIEPQLQLGDSRVGSGIEVNGLLGVGRGVRAELISRNVFSLANAPHISELLFGGRIISTVPVDFFLHGGPTFGNAVGSPQFRIIGGIGIGNAYTPPAPPDPCKEKTHRPEQCPLLDDDADGIANGQDRCPLEPEDKDGFQDADGCVDGDNDNDGIADGQDKCRDIQGVVEYQGCPVPDADHDGVLDADDKCPNEPGPANRQGCPFRDADVDGIEDSVDQCPNEAGLPELRGCAPKDRDGDSVFDHLDNCPDEKGDKDNQGCPKKKKQLVVITAERLVIKDKVYFATGRSTILAKSFPLLDQVAEVIKGHPELKHVVVEGHTDSVGKAETNRKLSQDRANAVMAYLVKKGVAAERLAARGYGPDRPAAENSTAAGREQNRRVEFTLPNETEGGAP</sequence>
<accession>A0A2W5TJ20</accession>
<keyword evidence="3 5" id="KW-0472">Membrane</keyword>
<evidence type="ECO:0000259" key="8">
    <source>
        <dbReference type="PROSITE" id="PS51123"/>
    </source>
</evidence>
<keyword evidence="7" id="KW-0812">Transmembrane</keyword>
<keyword evidence="2" id="KW-0732">Signal</keyword>
<evidence type="ECO:0000256" key="4">
    <source>
        <dbReference type="ARBA" id="ARBA00023237"/>
    </source>
</evidence>
<dbReference type="Pfam" id="PF00691">
    <property type="entry name" value="OmpA"/>
    <property type="match status" value="1"/>
</dbReference>
<evidence type="ECO:0000256" key="6">
    <source>
        <dbReference type="SAM" id="MobiDB-lite"/>
    </source>
</evidence>
<evidence type="ECO:0000256" key="5">
    <source>
        <dbReference type="PROSITE-ProRule" id="PRU00473"/>
    </source>
</evidence>
<dbReference type="SUPFAM" id="SSF103647">
    <property type="entry name" value="TSP type-3 repeat"/>
    <property type="match status" value="2"/>
</dbReference>
<keyword evidence="7" id="KW-1133">Transmembrane helix</keyword>
<proteinExistence type="predicted"/>
<dbReference type="Pfam" id="PF02412">
    <property type="entry name" value="TSP_3"/>
    <property type="match status" value="1"/>
</dbReference>
<keyword evidence="4" id="KW-0998">Cell outer membrane</keyword>
<organism evidence="9 10">
    <name type="scientific">Archangium gephyra</name>
    <dbReference type="NCBI Taxonomy" id="48"/>
    <lineage>
        <taxon>Bacteria</taxon>
        <taxon>Pseudomonadati</taxon>
        <taxon>Myxococcota</taxon>
        <taxon>Myxococcia</taxon>
        <taxon>Myxococcales</taxon>
        <taxon>Cystobacterineae</taxon>
        <taxon>Archangiaceae</taxon>
        <taxon>Archangium</taxon>
    </lineage>
</organism>
<dbReference type="PRINTS" id="PR01021">
    <property type="entry name" value="OMPADOMAIN"/>
</dbReference>
<dbReference type="AlphaFoldDB" id="A0A2W5TJ20"/>
<dbReference type="GO" id="GO:0007155">
    <property type="term" value="P:cell adhesion"/>
    <property type="evidence" value="ECO:0007669"/>
    <property type="project" value="InterPro"/>
</dbReference>
<protein>
    <submittedName>
        <fullName evidence="9">Thrombospondin</fullName>
    </submittedName>
</protein>
<feature type="domain" description="OmpA-like" evidence="8">
    <location>
        <begin position="488"/>
        <end position="606"/>
    </location>
</feature>
<dbReference type="Gene3D" id="4.10.1080.10">
    <property type="entry name" value="TSP type-3 repeat"/>
    <property type="match status" value="1"/>
</dbReference>
<evidence type="ECO:0000256" key="7">
    <source>
        <dbReference type="SAM" id="Phobius"/>
    </source>
</evidence>
<dbReference type="PROSITE" id="PS51123">
    <property type="entry name" value="OMPA_2"/>
    <property type="match status" value="1"/>
</dbReference>
<dbReference type="CDD" id="cd07185">
    <property type="entry name" value="OmpA_C-like"/>
    <property type="match status" value="1"/>
</dbReference>
<dbReference type="Gene3D" id="3.30.1330.60">
    <property type="entry name" value="OmpA-like domain"/>
    <property type="match status" value="1"/>
</dbReference>